<dbReference type="AlphaFoldDB" id="A0A6J4P7K0"/>
<dbReference type="EMBL" id="CADCUQ010000405">
    <property type="protein sequence ID" value="CAA9402377.1"/>
    <property type="molecule type" value="Genomic_DNA"/>
</dbReference>
<sequence length="366" mass="38932">MSMTPPKTHPPAVTVDCARRSEADFPGAFTDPRNLVIGPLVLVGGAYTAPSVVNEFGGNKFPLLVKAGHTVTVRLERAVRPFAGLAYGGLGDGPLPQGQRLRLRDTTHAMTFVACRPGRPSETYRAGGPSGSSVDGQAVTFWSGFVLTRTPRCVPLEVYVDDEPSPRRVVLPLGHRCPKGAPQTTEPAIAVTRAAVDLPRACSPRRVAQVLVDYLGAAGSGDAGAARWFAPELASPSGWYSDSSHQARLSNGVMPATDRTTLAAYLRARLDQHERMSLVEVVINGARGGLADIEFKLARRADDVPPSSGAWNTEGKGAVHCGRRRIAVWSMSTVPPSERTARLCPEPRSRPARGTVLACASRSASN</sequence>
<protein>
    <submittedName>
        <fullName evidence="1">Uncharacterized protein</fullName>
    </submittedName>
</protein>
<proteinExistence type="predicted"/>
<organism evidence="1">
    <name type="scientific">uncultured Phycisphaerae bacterium</name>
    <dbReference type="NCBI Taxonomy" id="904963"/>
    <lineage>
        <taxon>Bacteria</taxon>
        <taxon>Pseudomonadati</taxon>
        <taxon>Planctomycetota</taxon>
        <taxon>Phycisphaerae</taxon>
        <taxon>environmental samples</taxon>
    </lineage>
</organism>
<name>A0A6J4P7K0_9BACT</name>
<accession>A0A6J4P7K0</accession>
<reference evidence="1" key="1">
    <citation type="submission" date="2020-02" db="EMBL/GenBank/DDBJ databases">
        <authorList>
            <person name="Meier V. D."/>
        </authorList>
    </citation>
    <scope>NUCLEOTIDE SEQUENCE</scope>
    <source>
        <strain evidence="1">AVDCRST_MAG64</strain>
    </source>
</reference>
<evidence type="ECO:0000313" key="1">
    <source>
        <dbReference type="EMBL" id="CAA9402377.1"/>
    </source>
</evidence>
<gene>
    <name evidence="1" type="ORF">AVDCRST_MAG64-1784</name>
</gene>